<evidence type="ECO:0000256" key="8">
    <source>
        <dbReference type="ARBA" id="ARBA00022989"/>
    </source>
</evidence>
<keyword evidence="5 14" id="KW-0444">Lipid biosynthesis</keyword>
<keyword evidence="12 14" id="KW-0456">Lyase</keyword>
<keyword evidence="11 14" id="KW-0275">Fatty acid biosynthesis</keyword>
<dbReference type="EC" id="4.2.1.134" evidence="4 14"/>
<evidence type="ECO:0000313" key="15">
    <source>
        <dbReference type="EMBL" id="GLI68857.1"/>
    </source>
</evidence>
<comment type="subcellular location">
    <subcellularLocation>
        <location evidence="14">Endoplasmic reticulum membrane</location>
        <topology evidence="14">Multi-pass membrane protein</topology>
    </subcellularLocation>
    <subcellularLocation>
        <location evidence="1">Membrane</location>
        <topology evidence="1">Multi-pass membrane protein</topology>
    </subcellularLocation>
</comment>
<comment type="catalytic activity">
    <reaction evidence="13 14">
        <text>a very-long-chain (3R)-3-hydroxyacyl-CoA = a very-long-chain (2E)-enoyl-CoA + H2O</text>
        <dbReference type="Rhea" id="RHEA:45812"/>
        <dbReference type="ChEBI" id="CHEBI:15377"/>
        <dbReference type="ChEBI" id="CHEBI:83728"/>
        <dbReference type="ChEBI" id="CHEBI:85440"/>
        <dbReference type="EC" id="4.2.1.134"/>
    </reaction>
</comment>
<keyword evidence="7 14" id="KW-0276">Fatty acid metabolism</keyword>
<dbReference type="PANTHER" id="PTHR11035">
    <property type="entry name" value="VERY-LONG-CHAIN (3R)-3-HYDROXYACYL-COA DEHYDRATASE"/>
    <property type="match status" value="1"/>
</dbReference>
<dbReference type="Proteomes" id="UP001165090">
    <property type="component" value="Unassembled WGS sequence"/>
</dbReference>
<evidence type="ECO:0000256" key="12">
    <source>
        <dbReference type="ARBA" id="ARBA00023239"/>
    </source>
</evidence>
<proteinExistence type="inferred from homology"/>
<keyword evidence="14" id="KW-0256">Endoplasmic reticulum</keyword>
<comment type="similarity">
    <text evidence="3 14">Belongs to the very long-chain fatty acids dehydratase HACD family.</text>
</comment>
<gene>
    <name evidence="15" type="ORF">VaNZ11_013402</name>
</gene>
<sequence length="239" mass="26506">MAFHAYLFLYNAALVIGWGYCLYLTVYTILVKHGSTVDLWKVVELPLKVSQTAAIMEVLHSAVGLVRSPVAITGMQVASRLWILWGIINLAPGEVTQGGVLLSSKLGDFQLQLNLATLLAAWSITELIRYSFFAIKEVVGSVPYAILWLRYTTFIPLYPIGVASELSMVWLAWPSIRASHVWSIDMPNSLNFGFDYAILCLLVVIGYIPGLPQLYFYMLVQRKKVLSGGGAGKSDKKRS</sequence>
<feature type="transmembrane region" description="Helical" evidence="14">
    <location>
        <begin position="157"/>
        <end position="176"/>
    </location>
</feature>
<evidence type="ECO:0000256" key="7">
    <source>
        <dbReference type="ARBA" id="ARBA00022832"/>
    </source>
</evidence>
<dbReference type="InterPro" id="IPR007482">
    <property type="entry name" value="Tyr_Pase-like_PTPLA"/>
</dbReference>
<evidence type="ECO:0000256" key="13">
    <source>
        <dbReference type="ARBA" id="ARBA00036671"/>
    </source>
</evidence>
<comment type="pathway">
    <text evidence="2 14">Lipid metabolism; fatty acid biosynthesis.</text>
</comment>
<evidence type="ECO:0000256" key="14">
    <source>
        <dbReference type="RuleBase" id="RU363109"/>
    </source>
</evidence>
<dbReference type="EMBL" id="BSDZ01000080">
    <property type="protein sequence ID" value="GLI68857.1"/>
    <property type="molecule type" value="Genomic_DNA"/>
</dbReference>
<keyword evidence="8 14" id="KW-1133">Transmembrane helix</keyword>
<comment type="function">
    <text evidence="14">Catalyzes the third of the four reactions of the long-chain fatty acids elongation cycle. This endoplasmic reticulum-bound enzymatic process, allows the addition of two carbons to the chain of long- and very long-chain fatty acids/VLCFAs per cycle. This enzyme catalyzes the dehydration of the 3-hydroxyacyl-CoA intermediate into trans-2,3-enoyl-CoA, within each cycle of fatty acid elongation. Thereby, it participates to the production of VLCFAs of different chain lengths that are involved in multiple biological processes as precursors of membrane lipids and lipid mediators.</text>
</comment>
<comment type="caution">
    <text evidence="14">Lacks conserved residue(s) required for the propagation of feature annotation.</text>
</comment>
<name>A0ABQ5SHR1_9CHLO</name>
<evidence type="ECO:0000256" key="6">
    <source>
        <dbReference type="ARBA" id="ARBA00022692"/>
    </source>
</evidence>
<feature type="transmembrane region" description="Helical" evidence="14">
    <location>
        <begin position="6"/>
        <end position="31"/>
    </location>
</feature>
<evidence type="ECO:0000256" key="2">
    <source>
        <dbReference type="ARBA" id="ARBA00005194"/>
    </source>
</evidence>
<dbReference type="Pfam" id="PF04387">
    <property type="entry name" value="PTPLA"/>
    <property type="match status" value="1"/>
</dbReference>
<organism evidence="15 16">
    <name type="scientific">Volvox africanus</name>
    <dbReference type="NCBI Taxonomy" id="51714"/>
    <lineage>
        <taxon>Eukaryota</taxon>
        <taxon>Viridiplantae</taxon>
        <taxon>Chlorophyta</taxon>
        <taxon>core chlorophytes</taxon>
        <taxon>Chlorophyceae</taxon>
        <taxon>CS clade</taxon>
        <taxon>Chlamydomonadales</taxon>
        <taxon>Volvocaceae</taxon>
        <taxon>Volvox</taxon>
    </lineage>
</organism>
<protein>
    <recommendedName>
        <fullName evidence="4 14">Very-long-chain (3R)-3-hydroxyacyl-CoA dehydratase</fullName>
        <ecNumber evidence="4 14">4.2.1.134</ecNumber>
    </recommendedName>
</protein>
<accession>A0ABQ5SHR1</accession>
<keyword evidence="16" id="KW-1185">Reference proteome</keyword>
<keyword evidence="9 14" id="KW-0443">Lipid metabolism</keyword>
<evidence type="ECO:0000256" key="10">
    <source>
        <dbReference type="ARBA" id="ARBA00023136"/>
    </source>
</evidence>
<evidence type="ECO:0000256" key="1">
    <source>
        <dbReference type="ARBA" id="ARBA00004141"/>
    </source>
</evidence>
<evidence type="ECO:0000313" key="16">
    <source>
        <dbReference type="Proteomes" id="UP001165090"/>
    </source>
</evidence>
<evidence type="ECO:0000256" key="3">
    <source>
        <dbReference type="ARBA" id="ARBA00007811"/>
    </source>
</evidence>
<keyword evidence="6 14" id="KW-0812">Transmembrane</keyword>
<dbReference type="PANTHER" id="PTHR11035:SF3">
    <property type="entry name" value="VERY-LONG-CHAIN (3R)-3-HYDROXYACYL-COA DEHYDRATASE"/>
    <property type="match status" value="1"/>
</dbReference>
<keyword evidence="10 14" id="KW-0472">Membrane</keyword>
<comment type="caution">
    <text evidence="15">The sequence shown here is derived from an EMBL/GenBank/DDBJ whole genome shotgun (WGS) entry which is preliminary data.</text>
</comment>
<reference evidence="15 16" key="1">
    <citation type="journal article" date="2023" name="IScience">
        <title>Expanded male sex-determining region conserved during the evolution of homothallism in the green alga Volvox.</title>
        <authorList>
            <person name="Yamamoto K."/>
            <person name="Matsuzaki R."/>
            <person name="Mahakham W."/>
            <person name="Heman W."/>
            <person name="Sekimoto H."/>
            <person name="Kawachi M."/>
            <person name="Minakuchi Y."/>
            <person name="Toyoda A."/>
            <person name="Nozaki H."/>
        </authorList>
    </citation>
    <scope>NUCLEOTIDE SEQUENCE [LARGE SCALE GENOMIC DNA]</scope>
    <source>
        <strain evidence="15 16">NIES-4468</strain>
    </source>
</reference>
<evidence type="ECO:0000256" key="4">
    <source>
        <dbReference type="ARBA" id="ARBA00013122"/>
    </source>
</evidence>
<evidence type="ECO:0000256" key="9">
    <source>
        <dbReference type="ARBA" id="ARBA00023098"/>
    </source>
</evidence>
<evidence type="ECO:0000256" key="5">
    <source>
        <dbReference type="ARBA" id="ARBA00022516"/>
    </source>
</evidence>
<evidence type="ECO:0000256" key="11">
    <source>
        <dbReference type="ARBA" id="ARBA00023160"/>
    </source>
</evidence>
<feature type="transmembrane region" description="Helical" evidence="14">
    <location>
        <begin position="196"/>
        <end position="217"/>
    </location>
</feature>